<sequence length="374" mass="41929">MFFESVQCVHCGAELAYLPDSDTVAALQVDPAADAEKGHYQRYRPPHEHGTGLNAKSDAPQHYRMCANRVQHQICNFAIPAEDPHRVCSACRQTLVLPDLSVEGNTLRWRKLEAAKRQLYYTLARLGLHPQEPGWSPHYQFLADVPGSPVITGHASGLITINIAEADDDERVRRRVALHEPYRTLLGHLRHESGHFFWDKLVRDGGELESFRQLFGDERQDYQQALQSYYANPPNYAQWSPNFVSAYASAHPWEDWAESWAHYLHLVDLLETAASYNTRLCVPETAAPPAVQVEDPFSQPPPSFEAMVAQWVPVTLLLNSLNRSLGQLDAYPFALSGGALHKLRYVHALVHRPHPLHAQGAGLLSPATPPLQAP</sequence>
<dbReference type="PIRSF" id="PIRSF012641">
    <property type="entry name" value="UCP012641"/>
    <property type="match status" value="1"/>
</dbReference>
<name>A0ABR6RDY9_9BURK</name>
<dbReference type="Gene3D" id="3.40.390.70">
    <property type="match status" value="1"/>
</dbReference>
<comment type="caution">
    <text evidence="2">The sequence shown here is derived from an EMBL/GenBank/DDBJ whole genome shotgun (WGS) entry which is preliminary data.</text>
</comment>
<dbReference type="EMBL" id="JACHKZ010000006">
    <property type="protein sequence ID" value="MBB6577349.1"/>
    <property type="molecule type" value="Genomic_DNA"/>
</dbReference>
<reference evidence="2 3" key="1">
    <citation type="submission" date="2020-08" db="EMBL/GenBank/DDBJ databases">
        <title>Functional genomics of gut bacteria from endangered species of beetles.</title>
        <authorList>
            <person name="Carlos-Shanley C."/>
        </authorList>
    </citation>
    <scope>NUCLEOTIDE SEQUENCE [LARGE SCALE GENOMIC DNA]</scope>
    <source>
        <strain evidence="2 3">S00124</strain>
    </source>
</reference>
<dbReference type="InterPro" id="IPR011201">
    <property type="entry name" value="Zinc-ribbon_6_bact"/>
</dbReference>
<evidence type="ECO:0000313" key="2">
    <source>
        <dbReference type="EMBL" id="MBB6577349.1"/>
    </source>
</evidence>
<dbReference type="InterPro" id="IPR031321">
    <property type="entry name" value="UCP012641"/>
</dbReference>
<evidence type="ECO:0000259" key="1">
    <source>
        <dbReference type="Pfam" id="PF10005"/>
    </source>
</evidence>
<accession>A0ABR6RDY9</accession>
<feature type="domain" description="Zinc-ribbon" evidence="1">
    <location>
        <begin position="1"/>
        <end position="101"/>
    </location>
</feature>
<evidence type="ECO:0000313" key="3">
    <source>
        <dbReference type="Proteomes" id="UP000562492"/>
    </source>
</evidence>
<protein>
    <recommendedName>
        <fullName evidence="1">Zinc-ribbon domain-containing protein</fullName>
    </recommendedName>
</protein>
<gene>
    <name evidence="2" type="ORF">HNP33_001404</name>
</gene>
<dbReference type="Pfam" id="PF10005">
    <property type="entry name" value="Zn_ribbon_DZR_6"/>
    <property type="match status" value="1"/>
</dbReference>
<dbReference type="Pfam" id="PF15887">
    <property type="entry name" value="Peptidase_Mx"/>
    <property type="match status" value="1"/>
</dbReference>
<proteinExistence type="predicted"/>
<organism evidence="2 3">
    <name type="scientific">Comamonas odontotermitis</name>
    <dbReference type="NCBI Taxonomy" id="379895"/>
    <lineage>
        <taxon>Bacteria</taxon>
        <taxon>Pseudomonadati</taxon>
        <taxon>Pseudomonadota</taxon>
        <taxon>Betaproteobacteria</taxon>
        <taxon>Burkholderiales</taxon>
        <taxon>Comamonadaceae</taxon>
        <taxon>Comamonas</taxon>
    </lineage>
</organism>
<keyword evidence="3" id="KW-1185">Reference proteome</keyword>
<dbReference type="Proteomes" id="UP000562492">
    <property type="component" value="Unassembled WGS sequence"/>
</dbReference>